<keyword evidence="5" id="KW-0443">Lipid metabolism</keyword>
<organism evidence="7 8">
    <name type="scientific">Alkalicaulis satelles</name>
    <dbReference type="NCBI Taxonomy" id="2609175"/>
    <lineage>
        <taxon>Bacteria</taxon>
        <taxon>Pseudomonadati</taxon>
        <taxon>Pseudomonadota</taxon>
        <taxon>Alphaproteobacteria</taxon>
        <taxon>Maricaulales</taxon>
        <taxon>Maricaulaceae</taxon>
        <taxon>Alkalicaulis</taxon>
    </lineage>
</organism>
<keyword evidence="6 7" id="KW-0012">Acyltransferase</keyword>
<evidence type="ECO:0000256" key="2">
    <source>
        <dbReference type="ARBA" id="ARBA00022556"/>
    </source>
</evidence>
<evidence type="ECO:0000256" key="3">
    <source>
        <dbReference type="ARBA" id="ARBA00022679"/>
    </source>
</evidence>
<sequence>MGADPRFFERLGPLTASSLAALAGARLEGDGEAQVCDVAELAGAASGALVFIDKAPAEPLDAHGACVIAPENAVSLIGSASAVLVHAAPRAAFARALQALLRVREHEGSEPVAASAQIDPSARLAPGVVIGPDARIGADVVIGPGAVIGPGVDIGPGCRIGARAVILCTIMGRDCEIAAGAIIGESGFGLAYEGREVLSLLHAGRVMMGDAVTVGANTTIDRGMLRDTVIGTGCRIDNLCQIAHNVELGEYTIMAALAGLSGSVKTGPGVMLGGRVGLADHVTVGAGARLAASSGVMHDIPAGETWGGTPAQPMRGWMRETAWLRRESARKPGRSKPEGSS</sequence>
<dbReference type="GO" id="GO:0016410">
    <property type="term" value="F:N-acyltransferase activity"/>
    <property type="evidence" value="ECO:0007669"/>
    <property type="project" value="InterPro"/>
</dbReference>
<evidence type="ECO:0000256" key="5">
    <source>
        <dbReference type="ARBA" id="ARBA00023098"/>
    </source>
</evidence>
<evidence type="ECO:0000256" key="6">
    <source>
        <dbReference type="ARBA" id="ARBA00023315"/>
    </source>
</evidence>
<dbReference type="SUPFAM" id="SSF51161">
    <property type="entry name" value="Trimeric LpxA-like enzymes"/>
    <property type="match status" value="1"/>
</dbReference>
<dbReference type="PANTHER" id="PTHR43378">
    <property type="entry name" value="UDP-3-O-ACYLGLUCOSAMINE N-ACYLTRANSFERASE"/>
    <property type="match status" value="1"/>
</dbReference>
<name>A0A5M6ZHA8_9PROT</name>
<reference evidence="7 8" key="1">
    <citation type="submission" date="2019-09" db="EMBL/GenBank/DDBJ databases">
        <authorList>
            <person name="Kevbrin V."/>
            <person name="Grouzdev D.S."/>
        </authorList>
    </citation>
    <scope>NUCLEOTIDE SEQUENCE [LARGE SCALE GENOMIC DNA]</scope>
    <source>
        <strain evidence="7 8">G-192</strain>
    </source>
</reference>
<dbReference type="Proteomes" id="UP000325122">
    <property type="component" value="Unassembled WGS sequence"/>
</dbReference>
<comment type="caution">
    <text evidence="7">The sequence shown here is derived from an EMBL/GenBank/DDBJ whole genome shotgun (WGS) entry which is preliminary data.</text>
</comment>
<dbReference type="PANTHER" id="PTHR43378:SF2">
    <property type="entry name" value="UDP-3-O-ACYLGLUCOSAMINE N-ACYLTRANSFERASE 1, MITOCHONDRIAL-RELATED"/>
    <property type="match status" value="1"/>
</dbReference>
<dbReference type="EMBL" id="VWOJ01000004">
    <property type="protein sequence ID" value="KAA5801591.1"/>
    <property type="molecule type" value="Genomic_DNA"/>
</dbReference>
<evidence type="ECO:0000313" key="8">
    <source>
        <dbReference type="Proteomes" id="UP000325122"/>
    </source>
</evidence>
<dbReference type="Pfam" id="PF00132">
    <property type="entry name" value="Hexapep"/>
    <property type="match status" value="1"/>
</dbReference>
<dbReference type="InterPro" id="IPR018357">
    <property type="entry name" value="Hexapep_transf_CS"/>
</dbReference>
<dbReference type="CDD" id="cd03352">
    <property type="entry name" value="LbH_LpxD"/>
    <property type="match status" value="1"/>
</dbReference>
<protein>
    <submittedName>
        <fullName evidence="7">UDP-3-O-(3-hydroxymyristoyl)glucosamine N-acyltransferase</fullName>
        <ecNumber evidence="7">2.3.1.191</ecNumber>
    </submittedName>
</protein>
<dbReference type="AlphaFoldDB" id="A0A5M6ZHA8"/>
<keyword evidence="4" id="KW-0677">Repeat</keyword>
<keyword evidence="8" id="KW-1185">Reference proteome</keyword>
<dbReference type="GO" id="GO:0016020">
    <property type="term" value="C:membrane"/>
    <property type="evidence" value="ECO:0007669"/>
    <property type="project" value="GOC"/>
</dbReference>
<keyword evidence="3 7" id="KW-0808">Transferase</keyword>
<proteinExistence type="predicted"/>
<dbReference type="RefSeq" id="WP_150023779.1">
    <property type="nucleotide sequence ID" value="NZ_VWOJ01000004.1"/>
</dbReference>
<dbReference type="Gene3D" id="3.40.1390.10">
    <property type="entry name" value="MurE/MurF, N-terminal domain"/>
    <property type="match status" value="1"/>
</dbReference>
<dbReference type="InterPro" id="IPR007691">
    <property type="entry name" value="LpxD"/>
</dbReference>
<keyword evidence="1" id="KW-0444">Lipid biosynthesis</keyword>
<dbReference type="InterPro" id="IPR011004">
    <property type="entry name" value="Trimer_LpxA-like_sf"/>
</dbReference>
<dbReference type="InterPro" id="IPR001451">
    <property type="entry name" value="Hexapep"/>
</dbReference>
<dbReference type="NCBIfam" id="TIGR01853">
    <property type="entry name" value="lipid_A_lpxD"/>
    <property type="match status" value="1"/>
</dbReference>
<evidence type="ECO:0000256" key="1">
    <source>
        <dbReference type="ARBA" id="ARBA00022516"/>
    </source>
</evidence>
<evidence type="ECO:0000256" key="4">
    <source>
        <dbReference type="ARBA" id="ARBA00022737"/>
    </source>
</evidence>
<accession>A0A5M6ZHA8</accession>
<dbReference type="GO" id="GO:0009245">
    <property type="term" value="P:lipid A biosynthetic process"/>
    <property type="evidence" value="ECO:0007669"/>
    <property type="project" value="UniProtKB-KW"/>
</dbReference>
<dbReference type="NCBIfam" id="NF002060">
    <property type="entry name" value="PRK00892.1"/>
    <property type="match status" value="1"/>
</dbReference>
<evidence type="ECO:0000313" key="7">
    <source>
        <dbReference type="EMBL" id="KAA5801591.1"/>
    </source>
</evidence>
<dbReference type="PROSITE" id="PS00101">
    <property type="entry name" value="HEXAPEP_TRANSFERASES"/>
    <property type="match status" value="3"/>
</dbReference>
<keyword evidence="2" id="KW-0441">Lipid A biosynthesis</keyword>
<dbReference type="EC" id="2.3.1.191" evidence="7"/>
<gene>
    <name evidence="7" type="primary">lpxD</name>
    <name evidence="7" type="ORF">F1654_11890</name>
</gene>
<dbReference type="GO" id="GO:0103118">
    <property type="term" value="F:UDP-3-O-[(3R)-3-hydroxyacyl]-glucosamine N-acyltransferase activity"/>
    <property type="evidence" value="ECO:0007669"/>
    <property type="project" value="UniProtKB-EC"/>
</dbReference>
<dbReference type="Gene3D" id="2.160.10.10">
    <property type="entry name" value="Hexapeptide repeat proteins"/>
    <property type="match status" value="1"/>
</dbReference>